<gene>
    <name evidence="4" type="ORF">DN53_09660</name>
</gene>
<dbReference type="Proteomes" id="UP000290261">
    <property type="component" value="Unassembled WGS sequence"/>
</dbReference>
<evidence type="ECO:0000259" key="3">
    <source>
        <dbReference type="PROSITE" id="PS51462"/>
    </source>
</evidence>
<dbReference type="InterPro" id="IPR020476">
    <property type="entry name" value="Nudix_hydrolase"/>
</dbReference>
<organism evidence="4 5">
    <name type="scientific">Flagellimonas olearia</name>
    <dbReference type="NCBI Taxonomy" id="552546"/>
    <lineage>
        <taxon>Bacteria</taxon>
        <taxon>Pseudomonadati</taxon>
        <taxon>Bacteroidota</taxon>
        <taxon>Flavobacteriia</taxon>
        <taxon>Flavobacteriales</taxon>
        <taxon>Flavobacteriaceae</taxon>
        <taxon>Flagellimonas</taxon>
    </lineage>
</organism>
<dbReference type="PANTHER" id="PTHR43046:SF16">
    <property type="entry name" value="ADP-RIBOSE PYROPHOSPHATASE YJHB-RELATED"/>
    <property type="match status" value="1"/>
</dbReference>
<comment type="caution">
    <text evidence="4">The sequence shown here is derived from an EMBL/GenBank/DDBJ whole genome shotgun (WGS) entry which is preliminary data.</text>
</comment>
<dbReference type="EMBL" id="JJMP01000003">
    <property type="protein sequence ID" value="RYC52142.1"/>
    <property type="molecule type" value="Genomic_DNA"/>
</dbReference>
<dbReference type="GO" id="GO:0016787">
    <property type="term" value="F:hydrolase activity"/>
    <property type="evidence" value="ECO:0007669"/>
    <property type="project" value="UniProtKB-KW"/>
</dbReference>
<dbReference type="SUPFAM" id="SSF55811">
    <property type="entry name" value="Nudix"/>
    <property type="match status" value="1"/>
</dbReference>
<dbReference type="RefSeq" id="WP_129653680.1">
    <property type="nucleotide sequence ID" value="NZ_ML142908.1"/>
</dbReference>
<evidence type="ECO:0000256" key="2">
    <source>
        <dbReference type="ARBA" id="ARBA00022801"/>
    </source>
</evidence>
<dbReference type="AlphaFoldDB" id="A0A444VN97"/>
<dbReference type="Gene3D" id="6.10.250.1120">
    <property type="match status" value="1"/>
</dbReference>
<comment type="cofactor">
    <cofactor evidence="1">
        <name>Mg(2+)</name>
        <dbReference type="ChEBI" id="CHEBI:18420"/>
    </cofactor>
</comment>
<accession>A0A444VN97</accession>
<reference evidence="4 5" key="1">
    <citation type="submission" date="2014-04" db="EMBL/GenBank/DDBJ databases">
        <title>Whole genome of Muricauda olearia.</title>
        <authorList>
            <person name="Zhang X.-H."/>
            <person name="Tang K."/>
        </authorList>
    </citation>
    <scope>NUCLEOTIDE SEQUENCE [LARGE SCALE GENOMIC DNA]</scope>
    <source>
        <strain evidence="4 5">Th120</strain>
    </source>
</reference>
<dbReference type="InterPro" id="IPR000086">
    <property type="entry name" value="NUDIX_hydrolase_dom"/>
</dbReference>
<keyword evidence="2" id="KW-0378">Hydrolase</keyword>
<keyword evidence="5" id="KW-1185">Reference proteome</keyword>
<evidence type="ECO:0000313" key="4">
    <source>
        <dbReference type="EMBL" id="RYC52142.1"/>
    </source>
</evidence>
<feature type="domain" description="Nudix hydrolase" evidence="3">
    <location>
        <begin position="67"/>
        <end position="194"/>
    </location>
</feature>
<dbReference type="Pfam" id="PF00293">
    <property type="entry name" value="NUDIX"/>
    <property type="match status" value="1"/>
</dbReference>
<dbReference type="InterPro" id="IPR059176">
    <property type="entry name" value="UDP-X_N"/>
</dbReference>
<sequence>MDSKEQLNLVKRIKAISETGLVYAQDPYDRERYEELKDISLQLMAQLGNVPMEVLKDFFLPQDDYPTPKVDVRAFVLNEKDEILMARESIDGKWTIPGGWADIGSTPSETAVKEVKEETGIEVDAMRLLAVYDKQAHPHPPAPIYVYKLIFLCQMKGGELQAGFDMLDAGFFPLDQLPELSEERILEEQIIALFKNSKSTESKVYFD</sequence>
<evidence type="ECO:0000256" key="1">
    <source>
        <dbReference type="ARBA" id="ARBA00001946"/>
    </source>
</evidence>
<dbReference type="PROSITE" id="PS51462">
    <property type="entry name" value="NUDIX"/>
    <property type="match status" value="1"/>
</dbReference>
<name>A0A444VN97_9FLAO</name>
<dbReference type="PANTHER" id="PTHR43046">
    <property type="entry name" value="GDP-MANNOSE MANNOSYL HYDROLASE"/>
    <property type="match status" value="1"/>
</dbReference>
<dbReference type="Gene3D" id="3.90.79.10">
    <property type="entry name" value="Nucleoside Triphosphate Pyrophosphohydrolase"/>
    <property type="match status" value="1"/>
</dbReference>
<proteinExistence type="predicted"/>
<dbReference type="PRINTS" id="PR00502">
    <property type="entry name" value="NUDIXFAMILY"/>
</dbReference>
<evidence type="ECO:0000313" key="5">
    <source>
        <dbReference type="Proteomes" id="UP000290261"/>
    </source>
</evidence>
<dbReference type="InterPro" id="IPR015797">
    <property type="entry name" value="NUDIX_hydrolase-like_dom_sf"/>
</dbReference>
<dbReference type="Pfam" id="PF12535">
    <property type="entry name" value="Nudix_N"/>
    <property type="match status" value="1"/>
</dbReference>
<protein>
    <submittedName>
        <fullName evidence="4">ADP-ribose pyrophosphatase</fullName>
    </submittedName>
</protein>